<gene>
    <name evidence="3" type="ORF">DRF58_12345</name>
</gene>
<dbReference type="AlphaFoldDB" id="A0A3D9CU04"/>
<evidence type="ECO:0000256" key="1">
    <source>
        <dbReference type="ARBA" id="ARBA00022729"/>
    </source>
</evidence>
<dbReference type="SUPFAM" id="SSF50939">
    <property type="entry name" value="Sialidases"/>
    <property type="match status" value="1"/>
</dbReference>
<dbReference type="OrthoDB" id="1465721at2"/>
<evidence type="ECO:0000313" key="4">
    <source>
        <dbReference type="Proteomes" id="UP000256326"/>
    </source>
</evidence>
<proteinExistence type="predicted"/>
<comment type="caution">
    <text evidence="3">The sequence shown here is derived from an EMBL/GenBank/DDBJ whole genome shotgun (WGS) entry which is preliminary data.</text>
</comment>
<dbReference type="RefSeq" id="WP_116035861.1">
    <property type="nucleotide sequence ID" value="NZ_JBHLVV010000030.1"/>
</dbReference>
<keyword evidence="1" id="KW-0732">Signal</keyword>
<reference evidence="3 4" key="1">
    <citation type="journal article" date="2006" name="Int. J. Syst. Evol. Microbiol.">
        <title>Chryseobacterium hispanicum sp. nov., isolated from the drinking water distribution system of Sevilla, Spain.</title>
        <authorList>
            <person name="Gallego V."/>
            <person name="Garcia M.T."/>
            <person name="Ventosa A."/>
        </authorList>
    </citation>
    <scope>NUCLEOTIDE SEQUENCE [LARGE SCALE GENOMIC DNA]</scope>
    <source>
        <strain evidence="3 4">KCTC 22104</strain>
    </source>
</reference>
<evidence type="ECO:0000259" key="2">
    <source>
        <dbReference type="Pfam" id="PF18962"/>
    </source>
</evidence>
<dbReference type="EMBL" id="QNUG01000027">
    <property type="protein sequence ID" value="REC69256.1"/>
    <property type="molecule type" value="Genomic_DNA"/>
</dbReference>
<keyword evidence="4" id="KW-1185">Reference proteome</keyword>
<dbReference type="Proteomes" id="UP000256326">
    <property type="component" value="Unassembled WGS sequence"/>
</dbReference>
<organism evidence="3 4">
    <name type="scientific">Epilithonimonas hispanica</name>
    <dbReference type="NCBI Taxonomy" id="358687"/>
    <lineage>
        <taxon>Bacteria</taxon>
        <taxon>Pseudomonadati</taxon>
        <taxon>Bacteroidota</taxon>
        <taxon>Flavobacteriia</taxon>
        <taxon>Flavobacteriales</taxon>
        <taxon>Weeksellaceae</taxon>
        <taxon>Chryseobacterium group</taxon>
        <taxon>Epilithonimonas</taxon>
    </lineage>
</organism>
<dbReference type="InterPro" id="IPR036278">
    <property type="entry name" value="Sialidase_sf"/>
</dbReference>
<protein>
    <recommendedName>
        <fullName evidence="2">Secretion system C-terminal sorting domain-containing protein</fullName>
    </recommendedName>
</protein>
<evidence type="ECO:0000313" key="3">
    <source>
        <dbReference type="EMBL" id="REC69256.1"/>
    </source>
</evidence>
<name>A0A3D9CU04_9FLAO</name>
<sequence length="169" mass="18690">MSDFVAFKVDYSDVNNGVLVAATYTSMYTTFNIFYSVDNGTNWKNVDRDDLLQTETNSISVDFSDKKAFIYIASADLGLLGYNLNLDVLATGEASGDKAKVLVYPNPVVDVVHVDDKNLKSIALYSMEGKKLVETQSNELNVSKLPKGVYVLRIVTSDNNIVSKKIIKK</sequence>
<feature type="domain" description="Secretion system C-terminal sorting" evidence="2">
    <location>
        <begin position="103"/>
        <end position="167"/>
    </location>
</feature>
<dbReference type="NCBIfam" id="TIGR04183">
    <property type="entry name" value="Por_Secre_tail"/>
    <property type="match status" value="1"/>
</dbReference>
<dbReference type="InterPro" id="IPR026444">
    <property type="entry name" value="Secre_tail"/>
</dbReference>
<dbReference type="Pfam" id="PF18962">
    <property type="entry name" value="Por_Secre_tail"/>
    <property type="match status" value="1"/>
</dbReference>
<accession>A0A3D9CU04</accession>